<organism evidence="2 3">
    <name type="scientific">Mytilus galloprovincialis</name>
    <name type="common">Mediterranean mussel</name>
    <dbReference type="NCBI Taxonomy" id="29158"/>
    <lineage>
        <taxon>Eukaryota</taxon>
        <taxon>Metazoa</taxon>
        <taxon>Spiralia</taxon>
        <taxon>Lophotrochozoa</taxon>
        <taxon>Mollusca</taxon>
        <taxon>Bivalvia</taxon>
        <taxon>Autobranchia</taxon>
        <taxon>Pteriomorphia</taxon>
        <taxon>Mytilida</taxon>
        <taxon>Mytiloidea</taxon>
        <taxon>Mytilidae</taxon>
        <taxon>Mytilinae</taxon>
        <taxon>Mytilus</taxon>
    </lineage>
</organism>
<dbReference type="InterPro" id="IPR041249">
    <property type="entry name" value="HEPN_DZIP3"/>
</dbReference>
<reference evidence="2" key="1">
    <citation type="submission" date="2018-11" db="EMBL/GenBank/DDBJ databases">
        <authorList>
            <person name="Alioto T."/>
            <person name="Alioto T."/>
        </authorList>
    </citation>
    <scope>NUCLEOTIDE SEQUENCE</scope>
</reference>
<protein>
    <recommendedName>
        <fullName evidence="1">DZIP3-like HEPN domain-containing protein</fullName>
    </recommendedName>
</protein>
<accession>A0A8B6E857</accession>
<dbReference type="Proteomes" id="UP000596742">
    <property type="component" value="Unassembled WGS sequence"/>
</dbReference>
<dbReference type="OrthoDB" id="6122620at2759"/>
<sequence>MGARKSTLSSCSSLNISNFVRLFIVSQTELPIILRELLLVKEPPPFLDGDIHNNTYLFSTLRGFELGVIATVRTKQYADFDVALMYKIIRNLNLVPSPTQGWDNRNPPTSTETDIGDDVERIRRIRNDIVHSGNTNITDSELENRFSLFLEIARRLELYLKDGTENMCPE</sequence>
<evidence type="ECO:0000313" key="3">
    <source>
        <dbReference type="Proteomes" id="UP000596742"/>
    </source>
</evidence>
<dbReference type="EMBL" id="UYJE01004702">
    <property type="protein sequence ID" value="VDI30578.1"/>
    <property type="molecule type" value="Genomic_DNA"/>
</dbReference>
<evidence type="ECO:0000259" key="1">
    <source>
        <dbReference type="Pfam" id="PF18738"/>
    </source>
</evidence>
<keyword evidence="3" id="KW-1185">Reference proteome</keyword>
<proteinExistence type="predicted"/>
<gene>
    <name evidence="2" type="ORF">MGAL_10B042125</name>
</gene>
<evidence type="ECO:0000313" key="2">
    <source>
        <dbReference type="EMBL" id="VDI30578.1"/>
    </source>
</evidence>
<comment type="caution">
    <text evidence="2">The sequence shown here is derived from an EMBL/GenBank/DDBJ whole genome shotgun (WGS) entry which is preliminary data.</text>
</comment>
<name>A0A8B6E857_MYTGA</name>
<dbReference type="Pfam" id="PF18738">
    <property type="entry name" value="HEPN_DZIP3"/>
    <property type="match status" value="1"/>
</dbReference>
<dbReference type="AlphaFoldDB" id="A0A8B6E857"/>
<feature type="domain" description="DZIP3-like HEPN" evidence="1">
    <location>
        <begin position="76"/>
        <end position="147"/>
    </location>
</feature>